<organism evidence="3 4">
    <name type="scientific">Actinomyces massiliensis F0489</name>
    <dbReference type="NCBI Taxonomy" id="1125718"/>
    <lineage>
        <taxon>Bacteria</taxon>
        <taxon>Bacillati</taxon>
        <taxon>Actinomycetota</taxon>
        <taxon>Actinomycetes</taxon>
        <taxon>Actinomycetales</taxon>
        <taxon>Actinomycetaceae</taxon>
        <taxon>Actinomyces</taxon>
    </lineage>
</organism>
<dbReference type="OrthoDB" id="3254083at2"/>
<evidence type="ECO:0000256" key="2">
    <source>
        <dbReference type="SAM" id="Phobius"/>
    </source>
</evidence>
<dbReference type="Proteomes" id="UP000002941">
    <property type="component" value="Unassembled WGS sequence"/>
</dbReference>
<feature type="compositionally biased region" description="Gly residues" evidence="1">
    <location>
        <begin position="323"/>
        <end position="358"/>
    </location>
</feature>
<protein>
    <submittedName>
        <fullName evidence="3">Uncharacterized protein</fullName>
    </submittedName>
</protein>
<feature type="compositionally biased region" description="Low complexity" evidence="1">
    <location>
        <begin position="33"/>
        <end position="46"/>
    </location>
</feature>
<feature type="transmembrane region" description="Helical" evidence="2">
    <location>
        <begin position="191"/>
        <end position="211"/>
    </location>
</feature>
<keyword evidence="2" id="KW-1133">Transmembrane helix</keyword>
<feature type="transmembrane region" description="Helical" evidence="2">
    <location>
        <begin position="223"/>
        <end position="243"/>
    </location>
</feature>
<dbReference type="EMBL" id="AKFT01000031">
    <property type="protein sequence ID" value="EJF47138.1"/>
    <property type="molecule type" value="Genomic_DNA"/>
</dbReference>
<comment type="caution">
    <text evidence="3">The sequence shown here is derived from an EMBL/GenBank/DDBJ whole genome shotgun (WGS) entry which is preliminary data.</text>
</comment>
<reference evidence="3 4" key="1">
    <citation type="submission" date="2012-05" db="EMBL/GenBank/DDBJ databases">
        <authorList>
            <person name="Harkins D.M."/>
            <person name="Madupu R."/>
            <person name="Durkin A.S."/>
            <person name="Torralba M."/>
            <person name="Methe B."/>
            <person name="Sutton G.G."/>
            <person name="Nelson K.E."/>
        </authorList>
    </citation>
    <scope>NUCLEOTIDE SEQUENCE [LARGE SCALE GENOMIC DNA]</scope>
    <source>
        <strain evidence="3 4">F0489</strain>
    </source>
</reference>
<evidence type="ECO:0000256" key="1">
    <source>
        <dbReference type="SAM" id="MobiDB-lite"/>
    </source>
</evidence>
<keyword evidence="4" id="KW-1185">Reference proteome</keyword>
<name>J1HNK0_9ACTO</name>
<accession>J1HNK0</accession>
<dbReference type="PATRIC" id="fig|1125718.3.peg.450"/>
<evidence type="ECO:0000313" key="3">
    <source>
        <dbReference type="EMBL" id="EJF47138.1"/>
    </source>
</evidence>
<feature type="compositionally biased region" description="Low complexity" evidence="1">
    <location>
        <begin position="308"/>
        <end position="322"/>
    </location>
</feature>
<keyword evidence="2" id="KW-0812">Transmembrane</keyword>
<feature type="region of interest" description="Disordered" evidence="1">
    <location>
        <begin position="298"/>
        <end position="358"/>
    </location>
</feature>
<gene>
    <name evidence="3" type="ORF">HMPREF1318_1128</name>
</gene>
<keyword evidence="2" id="KW-0472">Membrane</keyword>
<evidence type="ECO:0000313" key="4">
    <source>
        <dbReference type="Proteomes" id="UP000002941"/>
    </source>
</evidence>
<feature type="transmembrane region" description="Helical" evidence="2">
    <location>
        <begin position="147"/>
        <end position="171"/>
    </location>
</feature>
<dbReference type="eggNOG" id="ENOG5030N1S">
    <property type="taxonomic scope" value="Bacteria"/>
</dbReference>
<feature type="compositionally biased region" description="Pro residues" evidence="1">
    <location>
        <begin position="110"/>
        <end position="136"/>
    </location>
</feature>
<feature type="region of interest" description="Disordered" evidence="1">
    <location>
        <begin position="1"/>
        <end position="138"/>
    </location>
</feature>
<proteinExistence type="predicted"/>
<sequence length="358" mass="36637">MSASTPPEPRSYKPETATPRPTERISILKHPDSSSSSSEAPGDSSATQALPADWADEQAATSVMPAGLDQWAQADEWADSQPTTAVPSYAPEPTIQAPAATAQWSGPAVQPQPQPAVQPQPAAQPQPAPQPQPEVLPPNRSIRQRTAALPIGTFLLVASVVLLGWGVYTLLVSLHVFDVVLNNAALINWPAAIAVGVGALLAFFAFIAALVACSRARPKTAAIMLLLGTLVLPLASTAAGAYYGGSQLKDQTLADASQWKGKIDVSQLKDLKSLIDQVENVGIDVSWRDDLLRTLGVSDGTSGDSAPGSNSGDAGTGSDSDGSGSGGYGSEGDDSGNGGNGYDNGGDNDGGDEGGNSD</sequence>
<dbReference type="AlphaFoldDB" id="J1HNK0"/>